<reference evidence="2 3" key="1">
    <citation type="submission" date="2024-03" db="EMBL/GenBank/DDBJ databases">
        <authorList>
            <person name="Martinez-Hernandez J."/>
        </authorList>
    </citation>
    <scope>NUCLEOTIDE SEQUENCE [LARGE SCALE GENOMIC DNA]</scope>
</reference>
<dbReference type="GO" id="GO:0009506">
    <property type="term" value="C:plasmodesma"/>
    <property type="evidence" value="ECO:0007669"/>
    <property type="project" value="TreeGrafter"/>
</dbReference>
<sequence>MFDYVRAGCVILYISEGKLYGRTSDTLNYVVNQAQLTAENLNNVSQYLNTSERIGLGANVALLPSDIQHNIDLVKAKITTVAATLTIQTEKTSMKLRQGIDGVGLVLHVVAAVMLFLAFLGLCMFVSLPFAFLAL</sequence>
<comment type="caution">
    <text evidence="2">The sequence shown here is derived from an EMBL/GenBank/DDBJ whole genome shotgun (WGS) entry which is preliminary data.</text>
</comment>
<dbReference type="AlphaFoldDB" id="A0AAV1XVI3"/>
<keyword evidence="1" id="KW-0812">Transmembrane</keyword>
<dbReference type="Proteomes" id="UP001497480">
    <property type="component" value="Unassembled WGS sequence"/>
</dbReference>
<keyword evidence="1" id="KW-1133">Transmembrane helix</keyword>
<accession>A0AAV1XVI3</accession>
<evidence type="ECO:0000313" key="3">
    <source>
        <dbReference type="Proteomes" id="UP001497480"/>
    </source>
</evidence>
<keyword evidence="1" id="KW-0472">Membrane</keyword>
<gene>
    <name evidence="2" type="ORF">LLUT_LOCUS26731</name>
</gene>
<proteinExistence type="predicted"/>
<organism evidence="2 3">
    <name type="scientific">Lupinus luteus</name>
    <name type="common">European yellow lupine</name>
    <dbReference type="NCBI Taxonomy" id="3873"/>
    <lineage>
        <taxon>Eukaryota</taxon>
        <taxon>Viridiplantae</taxon>
        <taxon>Streptophyta</taxon>
        <taxon>Embryophyta</taxon>
        <taxon>Tracheophyta</taxon>
        <taxon>Spermatophyta</taxon>
        <taxon>Magnoliopsida</taxon>
        <taxon>eudicotyledons</taxon>
        <taxon>Gunneridae</taxon>
        <taxon>Pentapetalae</taxon>
        <taxon>rosids</taxon>
        <taxon>fabids</taxon>
        <taxon>Fabales</taxon>
        <taxon>Fabaceae</taxon>
        <taxon>Papilionoideae</taxon>
        <taxon>50 kb inversion clade</taxon>
        <taxon>genistoids sensu lato</taxon>
        <taxon>core genistoids</taxon>
        <taxon>Genisteae</taxon>
        <taxon>Lupinus</taxon>
    </lineage>
</organism>
<feature type="transmembrane region" description="Helical" evidence="1">
    <location>
        <begin position="103"/>
        <end position="132"/>
    </location>
</feature>
<dbReference type="EMBL" id="CAXHTB010000018">
    <property type="protein sequence ID" value="CAL0325671.1"/>
    <property type="molecule type" value="Genomic_DNA"/>
</dbReference>
<name>A0AAV1XVI3_LUPLU</name>
<dbReference type="PANTHER" id="PTHR31414:SF15">
    <property type="entry name" value="PLASMA MEMBRANE FUSION PROTEIN"/>
    <property type="match status" value="1"/>
</dbReference>
<dbReference type="PANTHER" id="PTHR31414">
    <property type="entry name" value="TRANSMEMBRANE PROTEIN DDB_G0292058"/>
    <property type="match status" value="1"/>
</dbReference>
<protein>
    <submittedName>
        <fullName evidence="2">Uncharacterized protein</fullName>
    </submittedName>
</protein>
<evidence type="ECO:0000313" key="2">
    <source>
        <dbReference type="EMBL" id="CAL0325671.1"/>
    </source>
</evidence>
<evidence type="ECO:0000256" key="1">
    <source>
        <dbReference type="SAM" id="Phobius"/>
    </source>
</evidence>
<dbReference type="GO" id="GO:0005886">
    <property type="term" value="C:plasma membrane"/>
    <property type="evidence" value="ECO:0007669"/>
    <property type="project" value="TreeGrafter"/>
</dbReference>
<keyword evidence="3" id="KW-1185">Reference proteome</keyword>
<dbReference type="InterPro" id="IPR040283">
    <property type="entry name" value="DDB_G0292058-like"/>
</dbReference>